<dbReference type="PANTHER" id="PTHR30576:SF4">
    <property type="entry name" value="UNDECAPRENYL-PHOSPHATE GALACTOSE PHOSPHOTRANSFERASE"/>
    <property type="match status" value="1"/>
</dbReference>
<comment type="similarity">
    <text evidence="3">Belongs to the bacterial sugar transferase family.</text>
</comment>
<protein>
    <submittedName>
        <fullName evidence="11">Undecaprenyl-phosphate galactose phosphotransferase WbaP</fullName>
    </submittedName>
</protein>
<dbReference type="InterPro" id="IPR036291">
    <property type="entry name" value="NAD(P)-bd_dom_sf"/>
</dbReference>
<evidence type="ECO:0000259" key="10">
    <source>
        <dbReference type="Pfam" id="PF02397"/>
    </source>
</evidence>
<dbReference type="PANTHER" id="PTHR30576">
    <property type="entry name" value="COLANIC BIOSYNTHESIS UDP-GLUCOSE LIPID CARRIER TRANSFERASE"/>
    <property type="match status" value="1"/>
</dbReference>
<name>A0AAU7UDF1_9DEIO</name>
<keyword evidence="7 9" id="KW-1133">Transmembrane helix</keyword>
<accession>A0AAU7UDF1</accession>
<keyword evidence="5" id="KW-0808">Transferase</keyword>
<evidence type="ECO:0000256" key="9">
    <source>
        <dbReference type="SAM" id="Phobius"/>
    </source>
</evidence>
<dbReference type="InterPro" id="IPR017472">
    <property type="entry name" value="Undecaprenyl-P_galact_Ptfrase"/>
</dbReference>
<evidence type="ECO:0000256" key="1">
    <source>
        <dbReference type="ARBA" id="ARBA00004141"/>
    </source>
</evidence>
<dbReference type="GO" id="GO:0005886">
    <property type="term" value="C:plasma membrane"/>
    <property type="evidence" value="ECO:0007669"/>
    <property type="project" value="UniProtKB-SubCell"/>
</dbReference>
<dbReference type="NCBIfam" id="TIGR03025">
    <property type="entry name" value="EPS_sugtrans"/>
    <property type="match status" value="1"/>
</dbReference>
<proteinExistence type="inferred from homology"/>
<feature type="transmembrane region" description="Helical" evidence="9">
    <location>
        <begin position="288"/>
        <end position="311"/>
    </location>
</feature>
<evidence type="ECO:0000256" key="5">
    <source>
        <dbReference type="ARBA" id="ARBA00022679"/>
    </source>
</evidence>
<keyword evidence="6 9" id="KW-0812">Transmembrane</keyword>
<dbReference type="RefSeq" id="WP_350244379.1">
    <property type="nucleotide sequence ID" value="NZ_CP158299.1"/>
</dbReference>
<dbReference type="AlphaFoldDB" id="A0AAU7UDF1"/>
<keyword evidence="4" id="KW-1003">Cell membrane</keyword>
<evidence type="ECO:0000256" key="6">
    <source>
        <dbReference type="ARBA" id="ARBA00022692"/>
    </source>
</evidence>
<evidence type="ECO:0000256" key="2">
    <source>
        <dbReference type="ARBA" id="ARBA00004236"/>
    </source>
</evidence>
<organism evidence="11">
    <name type="scientific">Deinococcus sonorensis KR-87</name>
    <dbReference type="NCBI Taxonomy" id="694439"/>
    <lineage>
        <taxon>Bacteria</taxon>
        <taxon>Thermotogati</taxon>
        <taxon>Deinococcota</taxon>
        <taxon>Deinococci</taxon>
        <taxon>Deinococcales</taxon>
        <taxon>Deinococcaceae</taxon>
        <taxon>Deinococcus</taxon>
    </lineage>
</organism>
<dbReference type="EMBL" id="CP158299">
    <property type="protein sequence ID" value="XBV86313.1"/>
    <property type="molecule type" value="Genomic_DNA"/>
</dbReference>
<evidence type="ECO:0000313" key="11">
    <source>
        <dbReference type="EMBL" id="XBV86313.1"/>
    </source>
</evidence>
<dbReference type="SUPFAM" id="SSF51735">
    <property type="entry name" value="NAD(P)-binding Rossmann-fold domains"/>
    <property type="match status" value="1"/>
</dbReference>
<dbReference type="Pfam" id="PF13727">
    <property type="entry name" value="CoA_binding_3"/>
    <property type="match status" value="1"/>
</dbReference>
<dbReference type="KEGG" id="dsc:ABOD76_08380"/>
<dbReference type="InterPro" id="IPR017475">
    <property type="entry name" value="EPS_sugar_tfrase"/>
</dbReference>
<reference evidence="11" key="1">
    <citation type="submission" date="2024-06" db="EMBL/GenBank/DDBJ databases">
        <title>Draft Genome Sequence of Deinococcus sonorensis Type Strain KR-87, a Biofilm Producing Representative of the Genus Deinococcus.</title>
        <authorList>
            <person name="Boren L.S."/>
            <person name="Grosso R.A."/>
            <person name="Hugenberg-Cox A.N."/>
            <person name="Hill J.T.E."/>
            <person name="Albert C.M."/>
            <person name="Tuohy J.M."/>
        </authorList>
    </citation>
    <scope>NUCLEOTIDE SEQUENCE</scope>
    <source>
        <strain evidence="11">KR-87</strain>
    </source>
</reference>
<evidence type="ECO:0000256" key="8">
    <source>
        <dbReference type="ARBA" id="ARBA00023136"/>
    </source>
</evidence>
<sequence length="481" mass="53601">MHVTTRSTRPGLKPQAHTHRLFRNRSLLGGLCMALADLAALLLAVYFATWLRNVLFAPVLHPDWVWFSACMWLLGAFILKLLPGWGLSAATELKRMTELTFTVLAVTAASLFLANHDGQVSRVALVFSLVLALPLSLLLRHTARSLLLRAGLWGLPTAIYGGGHTGRSLIAALRENPGYGYIPSAVFDDDPALSGQTVDGVPVLGPASRTVHNVPAAVLAMPGLSRERMNELLEGPLSHYRNVVIIPDLFEMESIWVKASDFGGVLGLEVTRYLLDPVATFGKRAFDLVAVLITLPLWLLPCLLLAALIWLEDRQNPLFLQPRIGLDGQTFLTWKFRTMVPNAEDVLRRTLAEDPALMAEWLEFYKLKRDPRITRVGRVIRKLSLDELPQLVNVLTGQMSLVGPRPLPDYHHSQLPPQVQALREKVRPGMTGLWQVSGRSESGNIGMERWDPYYVRNWSIWLDLVVLMRTVRAVIRGSGAY</sequence>
<dbReference type="InterPro" id="IPR003362">
    <property type="entry name" value="Bact_transf"/>
</dbReference>
<evidence type="ECO:0000256" key="7">
    <source>
        <dbReference type="ARBA" id="ARBA00022989"/>
    </source>
</evidence>
<dbReference type="GO" id="GO:0016780">
    <property type="term" value="F:phosphotransferase activity, for other substituted phosphate groups"/>
    <property type="evidence" value="ECO:0007669"/>
    <property type="project" value="TreeGrafter"/>
</dbReference>
<dbReference type="Pfam" id="PF02397">
    <property type="entry name" value="Bac_transf"/>
    <property type="match status" value="1"/>
</dbReference>
<feature type="transmembrane region" description="Helical" evidence="9">
    <location>
        <begin position="120"/>
        <end position="139"/>
    </location>
</feature>
<dbReference type="Gene3D" id="3.40.50.720">
    <property type="entry name" value="NAD(P)-binding Rossmann-like Domain"/>
    <property type="match status" value="1"/>
</dbReference>
<feature type="transmembrane region" description="Helical" evidence="9">
    <location>
        <begin position="27"/>
        <end position="52"/>
    </location>
</feature>
<gene>
    <name evidence="11" type="primary">wbaP</name>
    <name evidence="11" type="ORF">ABOD76_08380</name>
</gene>
<feature type="transmembrane region" description="Helical" evidence="9">
    <location>
        <begin position="95"/>
        <end position="114"/>
    </location>
</feature>
<keyword evidence="8 9" id="KW-0472">Membrane</keyword>
<dbReference type="NCBIfam" id="TIGR03022">
    <property type="entry name" value="WbaP_sugtrans"/>
    <property type="match status" value="1"/>
</dbReference>
<comment type="subcellular location">
    <subcellularLocation>
        <location evidence="2">Cell membrane</location>
    </subcellularLocation>
    <subcellularLocation>
        <location evidence="1">Membrane</location>
        <topology evidence="1">Multi-pass membrane protein</topology>
    </subcellularLocation>
</comment>
<evidence type="ECO:0000256" key="3">
    <source>
        <dbReference type="ARBA" id="ARBA00006464"/>
    </source>
</evidence>
<feature type="transmembrane region" description="Helical" evidence="9">
    <location>
        <begin position="64"/>
        <end position="83"/>
    </location>
</feature>
<dbReference type="GO" id="GO:0000271">
    <property type="term" value="P:polysaccharide biosynthetic process"/>
    <property type="evidence" value="ECO:0007669"/>
    <property type="project" value="InterPro"/>
</dbReference>
<feature type="domain" description="Bacterial sugar transferase" evidence="10">
    <location>
        <begin position="283"/>
        <end position="475"/>
    </location>
</feature>
<evidence type="ECO:0000256" key="4">
    <source>
        <dbReference type="ARBA" id="ARBA00022475"/>
    </source>
</evidence>